<proteinExistence type="inferred from homology"/>
<comment type="caution">
    <text evidence="11">The sequence shown here is derived from an EMBL/GenBank/DDBJ whole genome shotgun (WGS) entry which is preliminary data.</text>
</comment>
<feature type="region of interest" description="Disordered" evidence="10">
    <location>
        <begin position="116"/>
        <end position="176"/>
    </location>
</feature>
<evidence type="ECO:0000256" key="10">
    <source>
        <dbReference type="SAM" id="MobiDB-lite"/>
    </source>
</evidence>
<dbReference type="PANTHER" id="PTHR28621:SF1">
    <property type="entry name" value="SELENOPROTEIN S"/>
    <property type="match status" value="1"/>
</dbReference>
<feature type="compositionally biased region" description="Polar residues" evidence="10">
    <location>
        <begin position="199"/>
        <end position="214"/>
    </location>
</feature>
<dbReference type="Proteomes" id="UP001230051">
    <property type="component" value="Unassembled WGS sequence"/>
</dbReference>
<dbReference type="AlphaFoldDB" id="A0AAD8G1I5"/>
<feature type="compositionally biased region" description="Basic and acidic residues" evidence="10">
    <location>
        <begin position="25"/>
        <end position="38"/>
    </location>
</feature>
<comment type="similarity">
    <text evidence="3">Belongs to the selenoprotein S family.</text>
</comment>
<feature type="region of interest" description="Disordered" evidence="10">
    <location>
        <begin position="1"/>
        <end position="91"/>
    </location>
</feature>
<dbReference type="EMBL" id="JAGXEW010000019">
    <property type="protein sequence ID" value="KAK1160774.1"/>
    <property type="molecule type" value="Genomic_DNA"/>
</dbReference>
<name>A0AAD8G1I5_ACIOX</name>
<evidence type="ECO:0000256" key="8">
    <source>
        <dbReference type="ARBA" id="ARBA00022989"/>
    </source>
</evidence>
<dbReference type="PANTHER" id="PTHR28621">
    <property type="entry name" value="SELENOPROTEIN S"/>
    <property type="match status" value="1"/>
</dbReference>
<sequence length="214" mass="24802">MSSREEKQLECSSAFEDPALLSQSHAERMRAARLRMQEQHNALARQHTVEQPRTGAVNPSSPSVDPHVKHNILPKRESDPGLNRDQNDTRRAAWLRMQDQMNADAEQYKAKLLEEEREKQEKEKLIEEEKRKQKIKKWESMQEGTSYQGHTKVTQPETREPTTAVKRRRDKKPLRQNVQSCRNCVIFTDYNPLTGEGGSNYSYRSTRSNPSRGG</sequence>
<evidence type="ECO:0000256" key="6">
    <source>
        <dbReference type="ARBA" id="ARBA00022824"/>
    </source>
</evidence>
<evidence type="ECO:0000256" key="4">
    <source>
        <dbReference type="ARBA" id="ARBA00022490"/>
    </source>
</evidence>
<feature type="compositionally biased region" description="Basic and acidic residues" evidence="10">
    <location>
        <begin position="116"/>
        <end position="140"/>
    </location>
</feature>
<feature type="compositionally biased region" description="Polar residues" evidence="10">
    <location>
        <begin position="142"/>
        <end position="156"/>
    </location>
</feature>
<evidence type="ECO:0000256" key="1">
    <source>
        <dbReference type="ARBA" id="ARBA00004389"/>
    </source>
</evidence>
<evidence type="ECO:0000313" key="12">
    <source>
        <dbReference type="Proteomes" id="UP001230051"/>
    </source>
</evidence>
<evidence type="ECO:0000256" key="2">
    <source>
        <dbReference type="ARBA" id="ARBA00004496"/>
    </source>
</evidence>
<dbReference type="Gene3D" id="6.10.250.2950">
    <property type="match status" value="2"/>
</dbReference>
<keyword evidence="12" id="KW-1185">Reference proteome</keyword>
<dbReference type="Pfam" id="PF06936">
    <property type="entry name" value="Selenoprotein_S"/>
    <property type="match status" value="1"/>
</dbReference>
<dbReference type="GO" id="GO:0030970">
    <property type="term" value="P:retrograde protein transport, ER to cytosol"/>
    <property type="evidence" value="ECO:0007669"/>
    <property type="project" value="TreeGrafter"/>
</dbReference>
<dbReference type="InterPro" id="IPR009703">
    <property type="entry name" value="Selenoprotein_S"/>
</dbReference>
<reference evidence="11" key="1">
    <citation type="submission" date="2022-02" db="EMBL/GenBank/DDBJ databases">
        <title>Atlantic sturgeon de novo genome assembly.</title>
        <authorList>
            <person name="Stock M."/>
            <person name="Klopp C."/>
            <person name="Guiguen Y."/>
            <person name="Cabau C."/>
            <person name="Parinello H."/>
            <person name="Santidrian Yebra-Pimentel E."/>
            <person name="Kuhl H."/>
            <person name="Dirks R.P."/>
            <person name="Guessner J."/>
            <person name="Wuertz S."/>
            <person name="Du K."/>
            <person name="Schartl M."/>
        </authorList>
    </citation>
    <scope>NUCLEOTIDE SEQUENCE</scope>
    <source>
        <strain evidence="11">STURGEONOMICS-FGT-2020</strain>
        <tissue evidence="11">Whole blood</tissue>
    </source>
</reference>
<protein>
    <submittedName>
        <fullName evidence="11">Selenoprotein S-like isoform X1</fullName>
    </submittedName>
</protein>
<evidence type="ECO:0000256" key="9">
    <source>
        <dbReference type="ARBA" id="ARBA00023136"/>
    </source>
</evidence>
<keyword evidence="9" id="KW-0472">Membrane</keyword>
<gene>
    <name evidence="11" type="primary">SELENOS</name>
    <name evidence="11" type="ORF">AOXY_G19586</name>
</gene>
<evidence type="ECO:0000256" key="5">
    <source>
        <dbReference type="ARBA" id="ARBA00022692"/>
    </source>
</evidence>
<feature type="compositionally biased region" description="Basic residues" evidence="10">
    <location>
        <begin position="165"/>
        <end position="174"/>
    </location>
</feature>
<keyword evidence="8" id="KW-1133">Transmembrane helix</keyword>
<evidence type="ECO:0000313" key="11">
    <source>
        <dbReference type="EMBL" id="KAK1160774.1"/>
    </source>
</evidence>
<keyword evidence="7" id="KW-0712">Selenocysteine</keyword>
<evidence type="ECO:0000256" key="3">
    <source>
        <dbReference type="ARBA" id="ARBA00011034"/>
    </source>
</evidence>
<comment type="subcellular location">
    <subcellularLocation>
        <location evidence="2">Cytoplasm</location>
    </subcellularLocation>
    <subcellularLocation>
        <location evidence="1">Endoplasmic reticulum membrane</location>
        <topology evidence="1">Single-pass membrane protein</topology>
    </subcellularLocation>
</comment>
<evidence type="ECO:0000256" key="7">
    <source>
        <dbReference type="ARBA" id="ARBA00022933"/>
    </source>
</evidence>
<dbReference type="GO" id="GO:0036502">
    <property type="term" value="C:Derlin-1-VIMP complex"/>
    <property type="evidence" value="ECO:0007669"/>
    <property type="project" value="TreeGrafter"/>
</dbReference>
<dbReference type="GO" id="GO:0036513">
    <property type="term" value="C:Derlin-1 retrotranslocation complex"/>
    <property type="evidence" value="ECO:0007669"/>
    <property type="project" value="TreeGrafter"/>
</dbReference>
<feature type="region of interest" description="Disordered" evidence="10">
    <location>
        <begin position="192"/>
        <end position="214"/>
    </location>
</feature>
<keyword evidence="4" id="KW-0963">Cytoplasm</keyword>
<keyword evidence="6" id="KW-0256">Endoplasmic reticulum</keyword>
<keyword evidence="5" id="KW-0812">Transmembrane</keyword>
<dbReference type="GO" id="GO:0030968">
    <property type="term" value="P:endoplasmic reticulum unfolded protein response"/>
    <property type="evidence" value="ECO:0007669"/>
    <property type="project" value="TreeGrafter"/>
</dbReference>
<accession>A0AAD8G1I5</accession>
<organism evidence="11 12">
    <name type="scientific">Acipenser oxyrinchus oxyrinchus</name>
    <dbReference type="NCBI Taxonomy" id="40147"/>
    <lineage>
        <taxon>Eukaryota</taxon>
        <taxon>Metazoa</taxon>
        <taxon>Chordata</taxon>
        <taxon>Craniata</taxon>
        <taxon>Vertebrata</taxon>
        <taxon>Euteleostomi</taxon>
        <taxon>Actinopterygii</taxon>
        <taxon>Chondrostei</taxon>
        <taxon>Acipenseriformes</taxon>
        <taxon>Acipenseridae</taxon>
        <taxon>Acipenser</taxon>
    </lineage>
</organism>